<reference evidence="3" key="1">
    <citation type="submission" date="2020-09" db="EMBL/GenBank/DDBJ databases">
        <title>New species isolated from human feces.</title>
        <authorList>
            <person name="Kitahara M."/>
            <person name="Shigeno Y."/>
            <person name="Shime M."/>
            <person name="Matsumoto Y."/>
            <person name="Nakamura S."/>
            <person name="Motooka D."/>
            <person name="Fukuoka S."/>
            <person name="Nishikawa H."/>
            <person name="Benno Y."/>
        </authorList>
    </citation>
    <scope>NUCLEOTIDE SEQUENCE</scope>
    <source>
        <strain evidence="3">MM59</strain>
        <plasmid evidence="3">pMM59_01</plasmid>
    </source>
</reference>
<keyword evidence="2" id="KW-0812">Transmembrane</keyword>
<dbReference type="Proteomes" id="UP000679848">
    <property type="component" value="Plasmid pMM59_01"/>
</dbReference>
<feature type="compositionally biased region" description="Gly residues" evidence="1">
    <location>
        <begin position="335"/>
        <end position="345"/>
    </location>
</feature>
<feature type="transmembrane region" description="Helical" evidence="2">
    <location>
        <begin position="37"/>
        <end position="54"/>
    </location>
</feature>
<gene>
    <name evidence="3" type="ORF">MM59RIKEN_33240</name>
</gene>
<protein>
    <recommendedName>
        <fullName evidence="5">Sigma-E processing peptidase SpoIIGA</fullName>
    </recommendedName>
</protein>
<keyword evidence="2" id="KW-1133">Transmembrane helix</keyword>
<dbReference type="RefSeq" id="WP_228300596.1">
    <property type="nucleotide sequence ID" value="NZ_AP023421.1"/>
</dbReference>
<dbReference type="InterPro" id="IPR005081">
    <property type="entry name" value="SpoIIGA"/>
</dbReference>
<dbReference type="EMBL" id="AP023421">
    <property type="protein sequence ID" value="BCK86005.1"/>
    <property type="molecule type" value="Genomic_DNA"/>
</dbReference>
<accession>A0A830QT34</accession>
<evidence type="ECO:0000313" key="4">
    <source>
        <dbReference type="Proteomes" id="UP000679848"/>
    </source>
</evidence>
<keyword evidence="2" id="KW-0472">Membrane</keyword>
<keyword evidence="3" id="KW-0614">Plasmid</keyword>
<dbReference type="GO" id="GO:0030436">
    <property type="term" value="P:asexual sporulation"/>
    <property type="evidence" value="ECO:0007669"/>
    <property type="project" value="InterPro"/>
</dbReference>
<dbReference type="GO" id="GO:0004190">
    <property type="term" value="F:aspartic-type endopeptidase activity"/>
    <property type="evidence" value="ECO:0007669"/>
    <property type="project" value="InterPro"/>
</dbReference>
<evidence type="ECO:0000256" key="2">
    <source>
        <dbReference type="SAM" id="Phobius"/>
    </source>
</evidence>
<name>A0A830QT34_9FIRM</name>
<feature type="compositionally biased region" description="Polar residues" evidence="1">
    <location>
        <begin position="318"/>
        <end position="334"/>
    </location>
</feature>
<dbReference type="GO" id="GO:0006508">
    <property type="term" value="P:proteolysis"/>
    <property type="evidence" value="ECO:0007669"/>
    <property type="project" value="InterPro"/>
</dbReference>
<feature type="transmembrane region" description="Helical" evidence="2">
    <location>
        <begin position="60"/>
        <end position="79"/>
    </location>
</feature>
<keyword evidence="4" id="KW-1185">Reference proteome</keyword>
<evidence type="ECO:0008006" key="5">
    <source>
        <dbReference type="Google" id="ProtNLM"/>
    </source>
</evidence>
<feature type="transmembrane region" description="Helical" evidence="2">
    <location>
        <begin position="6"/>
        <end position="25"/>
    </location>
</feature>
<organism evidence="3 4">
    <name type="scientific">Pusillibacter faecalis</name>
    <dbReference type="NCBI Taxonomy" id="2714358"/>
    <lineage>
        <taxon>Bacteria</taxon>
        <taxon>Bacillati</taxon>
        <taxon>Bacillota</taxon>
        <taxon>Clostridia</taxon>
        <taxon>Eubacteriales</taxon>
        <taxon>Oscillospiraceae</taxon>
        <taxon>Pusillibacter</taxon>
    </lineage>
</organism>
<feature type="region of interest" description="Disordered" evidence="1">
    <location>
        <begin position="318"/>
        <end position="345"/>
    </location>
</feature>
<evidence type="ECO:0000256" key="1">
    <source>
        <dbReference type="SAM" id="MobiDB-lite"/>
    </source>
</evidence>
<dbReference type="Pfam" id="PF03419">
    <property type="entry name" value="Peptidase_U4"/>
    <property type="match status" value="1"/>
</dbReference>
<proteinExistence type="predicted"/>
<evidence type="ECO:0000313" key="3">
    <source>
        <dbReference type="EMBL" id="BCK86005.1"/>
    </source>
</evidence>
<geneLocation type="plasmid" evidence="3 4">
    <name>pMM59_01</name>
</geneLocation>
<sequence length="345" mass="36321">MTVVYIDSVFVLNTLMDYLLCLVTARLAGIPLRRRRYLLAALAGGGYAVAVFLPGCGFLAAAPVKLAVGVCVTLIAYGGEEHLARLTLLLFALSCALAGCVMALGVLAGSAVPMVNGIFYTDVDTKVLLIAAGSADLVLTVVFRAAARHNIEGEVLTVRICMEGKTIKLAALRDNGNSLREPMGGRPVLVLAYGALDTVLPRPVRQILTRERLGRPTELLEPLMAAMPGLRPRLLPYHAVGTDSGFLLVIRTDWVEVGGICYQGAPVALAPSALGSGYAALWGGEVRKGGRYGRQHFAMAAEKAGTDTTHSLYRRQRYTSTASEQGAGSGTSQAHGGGERPAGAD</sequence>
<dbReference type="AlphaFoldDB" id="A0A830QT34"/>
<feature type="transmembrane region" description="Helical" evidence="2">
    <location>
        <begin position="86"/>
        <end position="107"/>
    </location>
</feature>
<dbReference type="KEGG" id="pfaa:MM59RIKEN_33240"/>